<organism evidence="1 2">
    <name type="scientific">Lindgomyces ingoldianus</name>
    <dbReference type="NCBI Taxonomy" id="673940"/>
    <lineage>
        <taxon>Eukaryota</taxon>
        <taxon>Fungi</taxon>
        <taxon>Dikarya</taxon>
        <taxon>Ascomycota</taxon>
        <taxon>Pezizomycotina</taxon>
        <taxon>Dothideomycetes</taxon>
        <taxon>Pleosporomycetidae</taxon>
        <taxon>Pleosporales</taxon>
        <taxon>Lindgomycetaceae</taxon>
        <taxon>Lindgomyces</taxon>
    </lineage>
</organism>
<protein>
    <submittedName>
        <fullName evidence="1">Uncharacterized protein</fullName>
    </submittedName>
</protein>
<keyword evidence="2" id="KW-1185">Reference proteome</keyword>
<accession>A0ACB6R0X7</accession>
<comment type="caution">
    <text evidence="1">The sequence shown here is derived from an EMBL/GenBank/DDBJ whole genome shotgun (WGS) entry which is preliminary data.</text>
</comment>
<name>A0ACB6R0X7_9PLEO</name>
<evidence type="ECO:0000313" key="1">
    <source>
        <dbReference type="EMBL" id="KAF2471982.1"/>
    </source>
</evidence>
<proteinExistence type="predicted"/>
<reference evidence="1" key="1">
    <citation type="journal article" date="2020" name="Stud. Mycol.">
        <title>101 Dothideomycetes genomes: a test case for predicting lifestyles and emergence of pathogens.</title>
        <authorList>
            <person name="Haridas S."/>
            <person name="Albert R."/>
            <person name="Binder M."/>
            <person name="Bloem J."/>
            <person name="Labutti K."/>
            <person name="Salamov A."/>
            <person name="Andreopoulos B."/>
            <person name="Baker S."/>
            <person name="Barry K."/>
            <person name="Bills G."/>
            <person name="Bluhm B."/>
            <person name="Cannon C."/>
            <person name="Castanera R."/>
            <person name="Culley D."/>
            <person name="Daum C."/>
            <person name="Ezra D."/>
            <person name="Gonzalez J."/>
            <person name="Henrissat B."/>
            <person name="Kuo A."/>
            <person name="Liang C."/>
            <person name="Lipzen A."/>
            <person name="Lutzoni F."/>
            <person name="Magnuson J."/>
            <person name="Mondo S."/>
            <person name="Nolan M."/>
            <person name="Ohm R."/>
            <person name="Pangilinan J."/>
            <person name="Park H.-J."/>
            <person name="Ramirez L."/>
            <person name="Alfaro M."/>
            <person name="Sun H."/>
            <person name="Tritt A."/>
            <person name="Yoshinaga Y."/>
            <person name="Zwiers L.-H."/>
            <person name="Turgeon B."/>
            <person name="Goodwin S."/>
            <person name="Spatafora J."/>
            <person name="Crous P."/>
            <person name="Grigoriev I."/>
        </authorList>
    </citation>
    <scope>NUCLEOTIDE SEQUENCE</scope>
    <source>
        <strain evidence="1">ATCC 200398</strain>
    </source>
</reference>
<dbReference type="EMBL" id="MU003503">
    <property type="protein sequence ID" value="KAF2471982.1"/>
    <property type="molecule type" value="Genomic_DNA"/>
</dbReference>
<evidence type="ECO:0000313" key="2">
    <source>
        <dbReference type="Proteomes" id="UP000799755"/>
    </source>
</evidence>
<dbReference type="Proteomes" id="UP000799755">
    <property type="component" value="Unassembled WGS sequence"/>
</dbReference>
<sequence length="478" mass="52662">MLHNRVSKPSSHISLLDVWKSSIPQPGQRNHGLLNGSFLRSQAFPMGSYSRSLASEINLLRLWNSHPQGSSMLRFGKGKDIDSFDKLDNSQPQVTPYARSTDYFVSSQLIQSRFEKANVISEALIKLWAELSASAVRHVVLFRRKSEALTVKFSRAESHAQTAGGLAIAMVRATTVLHRSTLSEGDQAPHGKYDIDMQTPHGAAKAVTKSIQNDASYSQILTGAALADREWRACIGSDKLWRTVGGQSKNEAACQPRLAKHCPMSLKASFTSVIGRSRGPRGIKLALLSERRRYVTKDTQGSLGGAAGNTLQTANRWAKLEKLMVEPSAAGAANQASIDGPCNASLSPLPASLPSHLHRTCILLSKASSLWQTEAGESSCTHVMLPMHNWLCRTPTSRSTGRVRRLRAWAPEHLHFAPQHPGSATRALLQRFLTLHSSSLSCCLFLYRLRALARDRPTPRRHMEFVVDFFCLLLKAIC</sequence>
<gene>
    <name evidence="1" type="ORF">BDR25DRAFT_353742</name>
</gene>